<dbReference type="PANTHER" id="PTHR11530">
    <property type="entry name" value="D-AMINO ACID OXIDASE"/>
    <property type="match status" value="1"/>
</dbReference>
<dbReference type="Gene3D" id="3.40.50.720">
    <property type="entry name" value="NAD(P)-binding Rossmann-like Domain"/>
    <property type="match status" value="1"/>
</dbReference>
<dbReference type="SUPFAM" id="SSF54373">
    <property type="entry name" value="FAD-linked reductases, C-terminal domain"/>
    <property type="match status" value="1"/>
</dbReference>
<evidence type="ECO:0000313" key="10">
    <source>
        <dbReference type="Proteomes" id="UP001519460"/>
    </source>
</evidence>
<dbReference type="PANTHER" id="PTHR11530:SF11">
    <property type="entry name" value="D-ASPARTATE OXIDASE"/>
    <property type="match status" value="1"/>
</dbReference>
<dbReference type="InterPro" id="IPR006076">
    <property type="entry name" value="FAD-dep_OxRdtase"/>
</dbReference>
<dbReference type="Gene3D" id="3.30.9.10">
    <property type="entry name" value="D-Amino Acid Oxidase, subunit A, domain 2"/>
    <property type="match status" value="1"/>
</dbReference>
<dbReference type="GO" id="GO:0005782">
    <property type="term" value="C:peroxisomal matrix"/>
    <property type="evidence" value="ECO:0007669"/>
    <property type="project" value="UniProtKB-SubCell"/>
</dbReference>
<keyword evidence="5 7" id="KW-0274">FAD</keyword>
<feature type="binding site" evidence="7">
    <location>
        <begin position="41"/>
        <end position="42"/>
    </location>
    <ligand>
        <name>FAD</name>
        <dbReference type="ChEBI" id="CHEBI:57692"/>
    </ligand>
</feature>
<dbReference type="EMBL" id="JACVVK020000036">
    <property type="protein sequence ID" value="KAK7500518.1"/>
    <property type="molecule type" value="Genomic_DNA"/>
</dbReference>
<reference evidence="9 10" key="1">
    <citation type="journal article" date="2023" name="Sci. Data">
        <title>Genome assembly of the Korean intertidal mud-creeper Batillaria attramentaria.</title>
        <authorList>
            <person name="Patra A.K."/>
            <person name="Ho P.T."/>
            <person name="Jun S."/>
            <person name="Lee S.J."/>
            <person name="Kim Y."/>
            <person name="Won Y.J."/>
        </authorList>
    </citation>
    <scope>NUCLEOTIDE SEQUENCE [LARGE SCALE GENOMIC DNA]</scope>
    <source>
        <strain evidence="9">Wonlab-2016</strain>
    </source>
</reference>
<accession>A0ABD0LMU1</accession>
<keyword evidence="6" id="KW-0560">Oxidoreductase</keyword>
<protein>
    <recommendedName>
        <fullName evidence="8">FAD dependent oxidoreductase domain-containing protein</fullName>
    </recommendedName>
</protein>
<evidence type="ECO:0000256" key="6">
    <source>
        <dbReference type="ARBA" id="ARBA00023002"/>
    </source>
</evidence>
<dbReference type="GO" id="GO:0003884">
    <property type="term" value="F:D-amino-acid oxidase activity"/>
    <property type="evidence" value="ECO:0007669"/>
    <property type="project" value="UniProtKB-ARBA"/>
</dbReference>
<feature type="binding site" evidence="7">
    <location>
        <position position="219"/>
    </location>
    <ligand>
        <name>D-dopa</name>
        <dbReference type="ChEBI" id="CHEBI:149689"/>
    </ligand>
</feature>
<comment type="subcellular location">
    <subcellularLocation>
        <location evidence="2">Peroxisome matrix</location>
    </subcellularLocation>
</comment>
<evidence type="ECO:0000256" key="2">
    <source>
        <dbReference type="ARBA" id="ARBA00004253"/>
    </source>
</evidence>
<name>A0ABD0LMU1_9CAEN</name>
<feature type="domain" description="FAD dependent oxidoreductase" evidence="8">
    <location>
        <begin position="4"/>
        <end position="306"/>
    </location>
</feature>
<comment type="similarity">
    <text evidence="3">Belongs to the DAMOX/DASOX family.</text>
</comment>
<dbReference type="Pfam" id="PF01266">
    <property type="entry name" value="DAO"/>
    <property type="match status" value="1"/>
</dbReference>
<evidence type="ECO:0000256" key="7">
    <source>
        <dbReference type="PIRSR" id="PIRSR000189-1"/>
    </source>
</evidence>
<proteinExistence type="inferred from homology"/>
<keyword evidence="4" id="KW-0285">Flavoprotein</keyword>
<comment type="caution">
    <text evidence="9">The sequence shown here is derived from an EMBL/GenBank/DDBJ whole genome shotgun (WGS) entry which is preliminary data.</text>
</comment>
<evidence type="ECO:0000256" key="5">
    <source>
        <dbReference type="ARBA" id="ARBA00022827"/>
    </source>
</evidence>
<gene>
    <name evidence="9" type="ORF">BaRGS_00008093</name>
</gene>
<evidence type="ECO:0000256" key="4">
    <source>
        <dbReference type="ARBA" id="ARBA00022630"/>
    </source>
</evidence>
<evidence type="ECO:0000256" key="3">
    <source>
        <dbReference type="ARBA" id="ARBA00006730"/>
    </source>
</evidence>
<dbReference type="Proteomes" id="UP001519460">
    <property type="component" value="Unassembled WGS sequence"/>
</dbReference>
<evidence type="ECO:0000259" key="8">
    <source>
        <dbReference type="Pfam" id="PF01266"/>
    </source>
</evidence>
<dbReference type="PIRSF" id="PIRSF000189">
    <property type="entry name" value="D-aa_oxidase"/>
    <property type="match status" value="1"/>
</dbReference>
<evidence type="ECO:0000313" key="9">
    <source>
        <dbReference type="EMBL" id="KAK7500518.1"/>
    </source>
</evidence>
<evidence type="ECO:0000256" key="1">
    <source>
        <dbReference type="ARBA" id="ARBA00001974"/>
    </source>
</evidence>
<keyword evidence="10" id="KW-1185">Reference proteome</keyword>
<sequence>MANIAVVGAGVMGLSSAVAIQRALPNARVTIMADKFTTDTTSDGAGGLFVPYAVDTDKDILRKWAVEGRRHFYHLAFSEHSRVTGVYLSHGYDLSTVPLTEPHPHLDFVLSRRRMNAEEISTFQPYYVDGYHVVTVIVEGRKYLPWLTARFQEKGGLIATRKIHSFDELEGKYDVVVNCAGLGSQTLTGDEQLKPERGQILRVYAPWIKFFIHANDNFYFFPSSENAAIGGTRQLDRYDVTPDASDTEAIWEKAVKRLPSVKGAKRLWEWAGLRPHRGPPRIVHNYGHGYYGISLSWGTGVHVAEMVDDLLKAGPKL</sequence>
<dbReference type="InterPro" id="IPR023209">
    <property type="entry name" value="DAO"/>
</dbReference>
<feature type="binding site" evidence="7">
    <location>
        <position position="274"/>
    </location>
    <ligand>
        <name>D-dopa</name>
        <dbReference type="ChEBI" id="CHEBI:149689"/>
    </ligand>
</feature>
<dbReference type="SUPFAM" id="SSF51971">
    <property type="entry name" value="Nucleotide-binding domain"/>
    <property type="match status" value="1"/>
</dbReference>
<dbReference type="AlphaFoldDB" id="A0ABD0LMU1"/>
<comment type="cofactor">
    <cofactor evidence="1 7">
        <name>FAD</name>
        <dbReference type="ChEBI" id="CHEBI:57692"/>
    </cofactor>
</comment>
<organism evidence="9 10">
    <name type="scientific">Batillaria attramentaria</name>
    <dbReference type="NCBI Taxonomy" id="370345"/>
    <lineage>
        <taxon>Eukaryota</taxon>
        <taxon>Metazoa</taxon>
        <taxon>Spiralia</taxon>
        <taxon>Lophotrochozoa</taxon>
        <taxon>Mollusca</taxon>
        <taxon>Gastropoda</taxon>
        <taxon>Caenogastropoda</taxon>
        <taxon>Sorbeoconcha</taxon>
        <taxon>Cerithioidea</taxon>
        <taxon>Batillariidae</taxon>
        <taxon>Batillaria</taxon>
    </lineage>
</organism>